<dbReference type="Pfam" id="PF08284">
    <property type="entry name" value="RVP_2"/>
    <property type="match status" value="1"/>
</dbReference>
<name>A0A6L2NNF7_TANCI</name>
<dbReference type="EMBL" id="BKCJ010009436">
    <property type="protein sequence ID" value="GEU86959.1"/>
    <property type="molecule type" value="Genomic_DNA"/>
</dbReference>
<gene>
    <name evidence="1" type="ORF">Tci_058937</name>
</gene>
<keyword evidence="1" id="KW-0695">RNA-directed DNA polymerase</keyword>
<dbReference type="AlphaFoldDB" id="A0A6L2NNF7"/>
<organism evidence="1">
    <name type="scientific">Tanacetum cinerariifolium</name>
    <name type="common">Dalmatian daisy</name>
    <name type="synonym">Chrysanthemum cinerariifolium</name>
    <dbReference type="NCBI Taxonomy" id="118510"/>
    <lineage>
        <taxon>Eukaryota</taxon>
        <taxon>Viridiplantae</taxon>
        <taxon>Streptophyta</taxon>
        <taxon>Embryophyta</taxon>
        <taxon>Tracheophyta</taxon>
        <taxon>Spermatophyta</taxon>
        <taxon>Magnoliopsida</taxon>
        <taxon>eudicotyledons</taxon>
        <taxon>Gunneridae</taxon>
        <taxon>Pentapetalae</taxon>
        <taxon>asterids</taxon>
        <taxon>campanulids</taxon>
        <taxon>Asterales</taxon>
        <taxon>Asteraceae</taxon>
        <taxon>Asteroideae</taxon>
        <taxon>Anthemideae</taxon>
        <taxon>Anthemidinae</taxon>
        <taxon>Tanacetum</taxon>
    </lineage>
</organism>
<dbReference type="GO" id="GO:0003964">
    <property type="term" value="F:RNA-directed DNA polymerase activity"/>
    <property type="evidence" value="ECO:0007669"/>
    <property type="project" value="UniProtKB-KW"/>
</dbReference>
<keyword evidence="1" id="KW-0808">Transferase</keyword>
<keyword evidence="1" id="KW-0548">Nucleotidyltransferase</keyword>
<protein>
    <submittedName>
        <fullName evidence="1">Putative reverse transcriptase domain-containing protein</fullName>
    </submittedName>
</protein>
<comment type="caution">
    <text evidence="1">The sequence shown here is derived from an EMBL/GenBank/DDBJ whole genome shotgun (WGS) entry which is preliminary data.</text>
</comment>
<reference evidence="1" key="1">
    <citation type="journal article" date="2019" name="Sci. Rep.">
        <title>Draft genome of Tanacetum cinerariifolium, the natural source of mosquito coil.</title>
        <authorList>
            <person name="Yamashiro T."/>
            <person name="Shiraishi A."/>
            <person name="Satake H."/>
            <person name="Nakayama K."/>
        </authorList>
    </citation>
    <scope>NUCLEOTIDE SEQUENCE</scope>
</reference>
<dbReference type="PANTHER" id="PTHR15503:SF45">
    <property type="entry name" value="RNA-DIRECTED DNA POLYMERASE HOMOLOG"/>
    <property type="match status" value="1"/>
</dbReference>
<dbReference type="InterPro" id="IPR032567">
    <property type="entry name" value="RTL1-rel"/>
</dbReference>
<dbReference type="PANTHER" id="PTHR15503">
    <property type="entry name" value="LDOC1 RELATED"/>
    <property type="match status" value="1"/>
</dbReference>
<evidence type="ECO:0000313" key="1">
    <source>
        <dbReference type="EMBL" id="GEU86959.1"/>
    </source>
</evidence>
<proteinExistence type="predicted"/>
<accession>A0A6L2NNF7</accession>
<sequence length="311" mass="34618">MIATLIPLCNTQNARRAIQPIANGHFSARAVARYYVALVEIFTSSKAKFHDAFLGSGDYKDLILQNGMFGLGFKLVELIDGLVIGFGHAAYCDINNRMPPKRNSTSVASASEAPAMTQATIRKLVVESLEGAVGLIRWFERTESVFSCSNCIEDCKRTRALSKSVPKDHQQQCPGKSLHAKGYECSPKPKRSHDFDVVIGMDWLSKYHARIICDEKVVHIPINAQVMEKKLKDKRLEDIPVVREFSNVFLKDLPGLPPVHQVEFQIDLISGATPVAHAPYRLAPSEMHELSNQLQNHGLHVDSAKIEAFKN</sequence>